<dbReference type="InterPro" id="IPR002347">
    <property type="entry name" value="SDR_fam"/>
</dbReference>
<protein>
    <submittedName>
        <fullName evidence="2">Uncharacterized protein</fullName>
    </submittedName>
</protein>
<keyword evidence="3" id="KW-1185">Reference proteome</keyword>
<dbReference type="GO" id="GO:0016616">
    <property type="term" value="F:oxidoreductase activity, acting on the CH-OH group of donors, NAD or NADP as acceptor"/>
    <property type="evidence" value="ECO:0007669"/>
    <property type="project" value="TreeGrafter"/>
</dbReference>
<feature type="compositionally biased region" description="Polar residues" evidence="1">
    <location>
        <begin position="51"/>
        <end position="69"/>
    </location>
</feature>
<dbReference type="InterPro" id="IPR053241">
    <property type="entry name" value="NADPH_pterin_aldehyde_rdct"/>
</dbReference>
<dbReference type="PANTHER" id="PTHR45267:SF2">
    <property type="entry name" value="NADPH-DEPENDENT PTERIN ALDEHYDE REDUCTASE"/>
    <property type="match status" value="1"/>
</dbReference>
<reference evidence="2" key="1">
    <citation type="submission" date="2019-11" db="EMBL/GenBank/DDBJ databases">
        <authorList>
            <person name="Liu Y."/>
            <person name="Hou J."/>
            <person name="Li T.-Q."/>
            <person name="Guan C.-H."/>
            <person name="Wu X."/>
            <person name="Wu H.-Z."/>
            <person name="Ling F."/>
            <person name="Zhang R."/>
            <person name="Shi X.-G."/>
            <person name="Ren J.-P."/>
            <person name="Chen E.-F."/>
            <person name="Sun J.-M."/>
        </authorList>
    </citation>
    <scope>NUCLEOTIDE SEQUENCE</scope>
    <source>
        <strain evidence="2">Adult_tree_wgs_1</strain>
        <tissue evidence="2">Leaves</tissue>
    </source>
</reference>
<evidence type="ECO:0000313" key="2">
    <source>
        <dbReference type="EMBL" id="KAF7142493.1"/>
    </source>
</evidence>
<dbReference type="EMBL" id="WJXA01000005">
    <property type="protein sequence ID" value="KAF7142493.1"/>
    <property type="molecule type" value="Genomic_DNA"/>
</dbReference>
<dbReference type="PANTHER" id="PTHR45267">
    <property type="match status" value="1"/>
</dbReference>
<dbReference type="AlphaFoldDB" id="A0A834H6T1"/>
<dbReference type="Pfam" id="PF00106">
    <property type="entry name" value="adh_short"/>
    <property type="match status" value="1"/>
</dbReference>
<comment type="caution">
    <text evidence="2">The sequence shown here is derived from an EMBL/GenBank/DDBJ whole genome shotgun (WGS) entry which is preliminary data.</text>
</comment>
<evidence type="ECO:0000256" key="1">
    <source>
        <dbReference type="SAM" id="MobiDB-lite"/>
    </source>
</evidence>
<dbReference type="Proteomes" id="UP000626092">
    <property type="component" value="Unassembled WGS sequence"/>
</dbReference>
<gene>
    <name evidence="2" type="ORF">RHSIM_Rhsim05G0115700</name>
</gene>
<dbReference type="GO" id="GO:0006760">
    <property type="term" value="P:folic acid-containing compound metabolic process"/>
    <property type="evidence" value="ECO:0007669"/>
    <property type="project" value="TreeGrafter"/>
</dbReference>
<name>A0A834H6T1_RHOSS</name>
<organism evidence="2 3">
    <name type="scientific">Rhododendron simsii</name>
    <name type="common">Sims's rhododendron</name>
    <dbReference type="NCBI Taxonomy" id="118357"/>
    <lineage>
        <taxon>Eukaryota</taxon>
        <taxon>Viridiplantae</taxon>
        <taxon>Streptophyta</taxon>
        <taxon>Embryophyta</taxon>
        <taxon>Tracheophyta</taxon>
        <taxon>Spermatophyta</taxon>
        <taxon>Magnoliopsida</taxon>
        <taxon>eudicotyledons</taxon>
        <taxon>Gunneridae</taxon>
        <taxon>Pentapetalae</taxon>
        <taxon>asterids</taxon>
        <taxon>Ericales</taxon>
        <taxon>Ericaceae</taxon>
        <taxon>Ericoideae</taxon>
        <taxon>Rhodoreae</taxon>
        <taxon>Rhododendron</taxon>
    </lineage>
</organism>
<dbReference type="Gene3D" id="3.40.50.720">
    <property type="entry name" value="NAD(P)-binding Rossmann-like Domain"/>
    <property type="match status" value="1"/>
</dbReference>
<evidence type="ECO:0000313" key="3">
    <source>
        <dbReference type="Proteomes" id="UP000626092"/>
    </source>
</evidence>
<dbReference type="OrthoDB" id="47007at2759"/>
<feature type="region of interest" description="Disordered" evidence="1">
    <location>
        <begin position="48"/>
        <end position="71"/>
    </location>
</feature>
<sequence length="149" mass="16338">MNRGGGGAQKTVLITGVSRGLGRALALEMAKRGHTVVGCSRSQDKLDSLHSELSSSAFPAAQPDSNPSSPDRHLFMNLDVRFFNIENTMLVDHTNKSLSIIEDGNHKKLGEEDLDLLCMAMEEISCTEDEVNLNDFRQQLSWETSTAAM</sequence>
<proteinExistence type="predicted"/>
<accession>A0A834H6T1</accession>
<dbReference type="SUPFAM" id="SSF51735">
    <property type="entry name" value="NAD(P)-binding Rossmann-fold domains"/>
    <property type="match status" value="1"/>
</dbReference>
<dbReference type="InterPro" id="IPR036291">
    <property type="entry name" value="NAD(P)-bd_dom_sf"/>
</dbReference>
<dbReference type="GO" id="GO:0005829">
    <property type="term" value="C:cytosol"/>
    <property type="evidence" value="ECO:0007669"/>
    <property type="project" value="TreeGrafter"/>
</dbReference>